<dbReference type="AlphaFoldDB" id="A0A2M8J345"/>
<protein>
    <submittedName>
        <fullName evidence="2">Uncharacterized protein</fullName>
    </submittedName>
</protein>
<name>A0A2M8J345_9RHOB</name>
<sequence>MAAADGLEIEERPMKPVFALALAALVASPAVAGDQPVILPMPTIGVVDYLGPPEVRFDTVATPTAGPVPTSSGAVQAATPGGNGTGAFGLGHVASDDLYARLLDEARSRGLR</sequence>
<accession>A0A2M8J345</accession>
<proteinExistence type="predicted"/>
<feature type="region of interest" description="Disordered" evidence="1">
    <location>
        <begin position="61"/>
        <end position="80"/>
    </location>
</feature>
<organism evidence="2 3">
    <name type="scientific">Pseudooceanicola lipolyticus</name>
    <dbReference type="NCBI Taxonomy" id="2029104"/>
    <lineage>
        <taxon>Bacteria</taxon>
        <taxon>Pseudomonadati</taxon>
        <taxon>Pseudomonadota</taxon>
        <taxon>Alphaproteobacteria</taxon>
        <taxon>Rhodobacterales</taxon>
        <taxon>Paracoccaceae</taxon>
        <taxon>Pseudooceanicola</taxon>
    </lineage>
</organism>
<reference evidence="2 3" key="1">
    <citation type="journal article" date="2018" name="Int. J. Syst. Evol. Microbiol.">
        <title>Pseudooceanicola lipolyticus sp. nov., a marine alphaproteobacterium, reclassification of Oceanicola flagellatus as Pseudooceanicola flagellatus comb. nov. and emended description of the genus Pseudooceanicola.</title>
        <authorList>
            <person name="Huang M.-M."/>
            <person name="Guo L.-L."/>
            <person name="Wu Y.-H."/>
            <person name="Lai Q.-L."/>
            <person name="Shao Z.-Z."/>
            <person name="Wang C.-S."/>
            <person name="Wu M."/>
            <person name="Xu X.-W."/>
        </authorList>
    </citation>
    <scope>NUCLEOTIDE SEQUENCE [LARGE SCALE GENOMIC DNA]</scope>
    <source>
        <strain evidence="2 3">157</strain>
    </source>
</reference>
<evidence type="ECO:0000256" key="1">
    <source>
        <dbReference type="SAM" id="MobiDB-lite"/>
    </source>
</evidence>
<keyword evidence="3" id="KW-1185">Reference proteome</keyword>
<gene>
    <name evidence="2" type="ORF">CVM52_08245</name>
</gene>
<evidence type="ECO:0000313" key="2">
    <source>
        <dbReference type="EMBL" id="PJE37168.1"/>
    </source>
</evidence>
<dbReference type="Proteomes" id="UP000231553">
    <property type="component" value="Unassembled WGS sequence"/>
</dbReference>
<feature type="compositionally biased region" description="Low complexity" evidence="1">
    <location>
        <begin position="61"/>
        <end position="73"/>
    </location>
</feature>
<evidence type="ECO:0000313" key="3">
    <source>
        <dbReference type="Proteomes" id="UP000231553"/>
    </source>
</evidence>
<comment type="caution">
    <text evidence="2">The sequence shown here is derived from an EMBL/GenBank/DDBJ whole genome shotgun (WGS) entry which is preliminary data.</text>
</comment>
<dbReference type="EMBL" id="PGTB01000020">
    <property type="protein sequence ID" value="PJE37168.1"/>
    <property type="molecule type" value="Genomic_DNA"/>
</dbReference>